<keyword evidence="7" id="KW-1278">Translocase</keyword>
<organism evidence="10 11">
    <name type="scientific">Candidatus Marsarchaeota G1 archaeon OSP_D</name>
    <dbReference type="NCBI Taxonomy" id="1978155"/>
    <lineage>
        <taxon>Archaea</taxon>
        <taxon>Candidatus Marsarchaeota</taxon>
        <taxon>Candidatus Marsarchaeota group 1</taxon>
    </lineage>
</organism>
<dbReference type="InterPro" id="IPR050388">
    <property type="entry name" value="ABC_Ni/Peptide_Import"/>
</dbReference>
<dbReference type="InterPro" id="IPR017871">
    <property type="entry name" value="ABC_transporter-like_CS"/>
</dbReference>
<comment type="subcellular location">
    <subcellularLocation>
        <location evidence="1">Cell membrane</location>
        <topology evidence="1">Peripheral membrane protein</topology>
    </subcellularLocation>
</comment>
<dbReference type="PANTHER" id="PTHR43297">
    <property type="entry name" value="OLIGOPEPTIDE TRANSPORT ATP-BINDING PROTEIN APPD"/>
    <property type="match status" value="1"/>
</dbReference>
<keyword evidence="3" id="KW-1003">Cell membrane</keyword>
<dbReference type="InterPro" id="IPR013563">
    <property type="entry name" value="Oligopep_ABC_C"/>
</dbReference>
<dbReference type="GO" id="GO:0016887">
    <property type="term" value="F:ATP hydrolysis activity"/>
    <property type="evidence" value="ECO:0007669"/>
    <property type="project" value="InterPro"/>
</dbReference>
<dbReference type="Gene3D" id="3.40.50.300">
    <property type="entry name" value="P-loop containing nucleotide triphosphate hydrolases"/>
    <property type="match status" value="1"/>
</dbReference>
<dbReference type="EMBL" id="NEXC01000076">
    <property type="protein sequence ID" value="PSN82412.1"/>
    <property type="molecule type" value="Genomic_DNA"/>
</dbReference>
<evidence type="ECO:0000256" key="2">
    <source>
        <dbReference type="ARBA" id="ARBA00022448"/>
    </source>
</evidence>
<dbReference type="Proteomes" id="UP000240880">
    <property type="component" value="Unassembled WGS sequence"/>
</dbReference>
<name>A0A2R6A7G6_9ARCH</name>
<dbReference type="Pfam" id="PF08352">
    <property type="entry name" value="oligo_HPY"/>
    <property type="match status" value="1"/>
</dbReference>
<dbReference type="PANTHER" id="PTHR43297:SF14">
    <property type="entry name" value="ATPASE AAA-TYPE CORE DOMAIN-CONTAINING PROTEIN"/>
    <property type="match status" value="1"/>
</dbReference>
<dbReference type="GO" id="GO:0015833">
    <property type="term" value="P:peptide transport"/>
    <property type="evidence" value="ECO:0007669"/>
    <property type="project" value="InterPro"/>
</dbReference>
<keyword evidence="8" id="KW-0472">Membrane</keyword>
<reference evidence="10 11" key="1">
    <citation type="submission" date="2017-04" db="EMBL/GenBank/DDBJ databases">
        <title>Novel microbial lineages endemic to geothermal iron-oxide mats fill important gaps in the evolutionary history of Archaea.</title>
        <authorList>
            <person name="Jay Z.J."/>
            <person name="Beam J.P."/>
            <person name="Dlakic M."/>
            <person name="Rusch D.B."/>
            <person name="Kozubal M.A."/>
            <person name="Inskeep W.P."/>
        </authorList>
    </citation>
    <scope>NUCLEOTIDE SEQUENCE [LARGE SCALE GENOMIC DNA]</scope>
    <source>
        <strain evidence="10">OSP_D</strain>
    </source>
</reference>
<keyword evidence="2" id="KW-0813">Transport</keyword>
<proteinExistence type="predicted"/>
<evidence type="ECO:0000256" key="3">
    <source>
        <dbReference type="ARBA" id="ARBA00022475"/>
    </source>
</evidence>
<dbReference type="GO" id="GO:0005886">
    <property type="term" value="C:plasma membrane"/>
    <property type="evidence" value="ECO:0007669"/>
    <property type="project" value="UniProtKB-SubCell"/>
</dbReference>
<keyword evidence="4" id="KW-0997">Cell inner membrane</keyword>
<dbReference type="GO" id="GO:0005524">
    <property type="term" value="F:ATP binding"/>
    <property type="evidence" value="ECO:0007669"/>
    <property type="project" value="UniProtKB-KW"/>
</dbReference>
<comment type="caution">
    <text evidence="10">The sequence shown here is derived from an EMBL/GenBank/DDBJ whole genome shotgun (WGS) entry which is preliminary data.</text>
</comment>
<sequence length="385" mass="42707">MATNTVQKACLIFDISNIARNKFLRSLPCVRNGGLDKTRSKFMSLVSQNSELGEHDSQTLLSVNHLTVDYVSLDGHVRVLNDVSLAVKSGEVVGIVGESGSGKTTLGLAILGLLDTPPATIRTGEIVFEGKNLLKLSQNELAQIRGAQMSIVLQESVEALNPVYKVGFQLLEAFEAISKHEKTRYDPTNARNQVLKLLEELCISQPEAVLEKYPHELSGGMRKRVAIAMAIIQRPKLLVLDEPTTGLDAYVQSRLLKLLKQLNQKYKVTMIIITHDLPLATNICDRIYVMYAGRILEEGDAKRVLKLPLHPYTKALVSAVPTGFEDAPPLQVPPGEPPDLKRLPNGCKFNPRCPNKMKICEEKEPQLVQHGRGLVRCWLYDDKNT</sequence>
<dbReference type="InterPro" id="IPR003593">
    <property type="entry name" value="AAA+_ATPase"/>
</dbReference>
<evidence type="ECO:0000259" key="9">
    <source>
        <dbReference type="PROSITE" id="PS50893"/>
    </source>
</evidence>
<evidence type="ECO:0000256" key="6">
    <source>
        <dbReference type="ARBA" id="ARBA00022840"/>
    </source>
</evidence>
<evidence type="ECO:0000256" key="4">
    <source>
        <dbReference type="ARBA" id="ARBA00022519"/>
    </source>
</evidence>
<protein>
    <recommendedName>
        <fullName evidence="9">ABC transporter domain-containing protein</fullName>
    </recommendedName>
</protein>
<keyword evidence="6" id="KW-0067">ATP-binding</keyword>
<dbReference type="NCBIfam" id="TIGR01727">
    <property type="entry name" value="oligo_HPY"/>
    <property type="match status" value="1"/>
</dbReference>
<evidence type="ECO:0000256" key="7">
    <source>
        <dbReference type="ARBA" id="ARBA00022967"/>
    </source>
</evidence>
<dbReference type="InterPro" id="IPR027417">
    <property type="entry name" value="P-loop_NTPase"/>
</dbReference>
<dbReference type="InterPro" id="IPR003439">
    <property type="entry name" value="ABC_transporter-like_ATP-bd"/>
</dbReference>
<dbReference type="SMART" id="SM00382">
    <property type="entry name" value="AAA"/>
    <property type="match status" value="1"/>
</dbReference>
<evidence type="ECO:0000256" key="5">
    <source>
        <dbReference type="ARBA" id="ARBA00022741"/>
    </source>
</evidence>
<evidence type="ECO:0000256" key="8">
    <source>
        <dbReference type="ARBA" id="ARBA00023136"/>
    </source>
</evidence>
<dbReference type="CDD" id="cd03257">
    <property type="entry name" value="ABC_NikE_OppD_transporters"/>
    <property type="match status" value="1"/>
</dbReference>
<feature type="domain" description="ABC transporter" evidence="9">
    <location>
        <begin position="63"/>
        <end position="317"/>
    </location>
</feature>
<dbReference type="PROSITE" id="PS50893">
    <property type="entry name" value="ABC_TRANSPORTER_2"/>
    <property type="match status" value="1"/>
</dbReference>
<gene>
    <name evidence="10" type="ORF">B9Q01_08115</name>
</gene>
<accession>A0A2R6A7G6</accession>
<evidence type="ECO:0000313" key="11">
    <source>
        <dbReference type="Proteomes" id="UP000240880"/>
    </source>
</evidence>
<evidence type="ECO:0000256" key="1">
    <source>
        <dbReference type="ARBA" id="ARBA00004202"/>
    </source>
</evidence>
<dbReference type="FunFam" id="3.40.50.300:FF:000016">
    <property type="entry name" value="Oligopeptide ABC transporter ATP-binding component"/>
    <property type="match status" value="1"/>
</dbReference>
<dbReference type="PROSITE" id="PS00211">
    <property type="entry name" value="ABC_TRANSPORTER_1"/>
    <property type="match status" value="1"/>
</dbReference>
<dbReference type="SUPFAM" id="SSF52540">
    <property type="entry name" value="P-loop containing nucleoside triphosphate hydrolases"/>
    <property type="match status" value="1"/>
</dbReference>
<keyword evidence="5" id="KW-0547">Nucleotide-binding</keyword>
<dbReference type="Pfam" id="PF00005">
    <property type="entry name" value="ABC_tran"/>
    <property type="match status" value="1"/>
</dbReference>
<evidence type="ECO:0000313" key="10">
    <source>
        <dbReference type="EMBL" id="PSN82412.1"/>
    </source>
</evidence>
<dbReference type="AlphaFoldDB" id="A0A2R6A7G6"/>